<comment type="similarity">
    <text evidence="1">Belongs to the universal stress protein A family.</text>
</comment>
<dbReference type="InterPro" id="IPR006016">
    <property type="entry name" value="UspA"/>
</dbReference>
<dbReference type="RefSeq" id="WP_241534497.1">
    <property type="nucleotide sequence ID" value="NZ_MDJW01000008.1"/>
</dbReference>
<dbReference type="PANTHER" id="PTHR46553">
    <property type="entry name" value="ADENINE NUCLEOTIDE ALPHA HYDROLASES-LIKE SUPERFAMILY PROTEIN"/>
    <property type="match status" value="1"/>
</dbReference>
<dbReference type="PRINTS" id="PR01438">
    <property type="entry name" value="UNVRSLSTRESS"/>
</dbReference>
<comment type="caution">
    <text evidence="3">The sequence shown here is derived from an EMBL/GenBank/DDBJ whole genome shotgun (WGS) entry which is preliminary data.</text>
</comment>
<gene>
    <name evidence="3" type="ORF">BFL34_01732</name>
</gene>
<evidence type="ECO:0000313" key="3">
    <source>
        <dbReference type="EMBL" id="OUE20914.1"/>
    </source>
</evidence>
<dbReference type="SUPFAM" id="SSF52402">
    <property type="entry name" value="Adenine nucleotide alpha hydrolases-like"/>
    <property type="match status" value="1"/>
</dbReference>
<protein>
    <submittedName>
        <fullName evidence="3">Universal stress protein</fullName>
    </submittedName>
</protein>
<dbReference type="Proteomes" id="UP000194837">
    <property type="component" value="Unassembled WGS sequence"/>
</dbReference>
<dbReference type="InterPro" id="IPR014729">
    <property type="entry name" value="Rossmann-like_a/b/a_fold"/>
</dbReference>
<dbReference type="EMBL" id="MDJW01000008">
    <property type="protein sequence ID" value="OUE20914.1"/>
    <property type="molecule type" value="Genomic_DNA"/>
</dbReference>
<evidence type="ECO:0000259" key="2">
    <source>
        <dbReference type="Pfam" id="PF00582"/>
    </source>
</evidence>
<dbReference type="PANTHER" id="PTHR46553:SF3">
    <property type="entry name" value="ADENINE NUCLEOTIDE ALPHA HYDROLASES-LIKE SUPERFAMILY PROTEIN"/>
    <property type="match status" value="1"/>
</dbReference>
<name>A0A251Y9J3_9MICO</name>
<sequence>MSVHLPSAARLLMQASPAAARRRAVVDLDREAVVVDAAAALERRFAPASHEHVMALAGEAYTAIVGPGVPVRGYLRNLVVHRARGRLASEQTRTAAGDVPSAAVPPAAVGALPTVVPPALDAGPAAARPAAGWDSRPIAVGFDGSAASESAVDRALLIAGSLGVPVRLVAAWQYPMAFARFPLAEWTPAAHAQGLMDASVAARFGGAPPAWLTTATVEGPAAPVLLAASRDAQMLVVGSRGHGGFAGLLLGSVSSACAEHAECPVLVMHAPRVEHEDPVSAGAEALGDGSRASDALAWAGA</sequence>
<dbReference type="InterPro" id="IPR006015">
    <property type="entry name" value="Universal_stress_UspA"/>
</dbReference>
<dbReference type="Gene3D" id="3.40.50.620">
    <property type="entry name" value="HUPs"/>
    <property type="match status" value="1"/>
</dbReference>
<evidence type="ECO:0000256" key="1">
    <source>
        <dbReference type="ARBA" id="ARBA00008791"/>
    </source>
</evidence>
<dbReference type="AlphaFoldDB" id="A0A251Y9J3"/>
<evidence type="ECO:0000313" key="4">
    <source>
        <dbReference type="Proteomes" id="UP000194837"/>
    </source>
</evidence>
<dbReference type="Pfam" id="PF00582">
    <property type="entry name" value="Usp"/>
    <property type="match status" value="1"/>
</dbReference>
<organism evidence="3 4">
    <name type="scientific">Clavibacter michiganensis</name>
    <dbReference type="NCBI Taxonomy" id="28447"/>
    <lineage>
        <taxon>Bacteria</taxon>
        <taxon>Bacillati</taxon>
        <taxon>Actinomycetota</taxon>
        <taxon>Actinomycetes</taxon>
        <taxon>Micrococcales</taxon>
        <taxon>Microbacteriaceae</taxon>
        <taxon>Clavibacter</taxon>
    </lineage>
</organism>
<proteinExistence type="inferred from homology"/>
<reference evidence="3 4" key="1">
    <citation type="submission" date="2016-08" db="EMBL/GenBank/DDBJ databases">
        <title>Genome sequence of Clavibacter michiganensis spp strain CFBP7494.</title>
        <authorList>
            <person name="Thapa S.P."/>
            <person name="Coaker G."/>
            <person name="Jacques M.-A."/>
        </authorList>
    </citation>
    <scope>NUCLEOTIDE SEQUENCE [LARGE SCALE GENOMIC DNA]</scope>
    <source>
        <strain evidence="3">CFBP7494</strain>
    </source>
</reference>
<accession>A0A251Y9J3</accession>
<feature type="domain" description="UspA" evidence="2">
    <location>
        <begin position="136"/>
        <end position="268"/>
    </location>
</feature>